<evidence type="ECO:0000256" key="6">
    <source>
        <dbReference type="SAM" id="Phobius"/>
    </source>
</evidence>
<keyword evidence="2" id="KW-1003">Cell membrane</keyword>
<evidence type="ECO:0000256" key="3">
    <source>
        <dbReference type="ARBA" id="ARBA00022692"/>
    </source>
</evidence>
<evidence type="ECO:0000313" key="9">
    <source>
        <dbReference type="Proteomes" id="UP000004881"/>
    </source>
</evidence>
<protein>
    <recommendedName>
        <fullName evidence="7">Phage shock protein PspC N-terminal domain-containing protein</fullName>
    </recommendedName>
</protein>
<accession>A0ABQ0H9J2</accession>
<evidence type="ECO:0000256" key="5">
    <source>
        <dbReference type="ARBA" id="ARBA00023136"/>
    </source>
</evidence>
<organism evidence="8 9">
    <name type="scientific">Gordonia terrae NBRC 100016</name>
    <dbReference type="NCBI Taxonomy" id="1089454"/>
    <lineage>
        <taxon>Bacteria</taxon>
        <taxon>Bacillati</taxon>
        <taxon>Actinomycetota</taxon>
        <taxon>Actinomycetes</taxon>
        <taxon>Mycobacteriales</taxon>
        <taxon>Gordoniaceae</taxon>
        <taxon>Gordonia</taxon>
    </lineage>
</organism>
<dbReference type="PANTHER" id="PTHR33885">
    <property type="entry name" value="PHAGE SHOCK PROTEIN C"/>
    <property type="match status" value="1"/>
</dbReference>
<keyword evidence="9" id="KW-1185">Reference proteome</keyword>
<dbReference type="Proteomes" id="UP000004881">
    <property type="component" value="Unassembled WGS sequence"/>
</dbReference>
<keyword evidence="3 6" id="KW-0812">Transmembrane</keyword>
<comment type="subcellular location">
    <subcellularLocation>
        <location evidence="1">Cell membrane</location>
        <topology evidence="1">Single-pass membrane protein</topology>
    </subcellularLocation>
</comment>
<feature type="transmembrane region" description="Helical" evidence="6">
    <location>
        <begin position="49"/>
        <end position="72"/>
    </location>
</feature>
<comment type="caution">
    <text evidence="8">The sequence shown here is derived from an EMBL/GenBank/DDBJ whole genome shotgun (WGS) entry which is preliminary data.</text>
</comment>
<evidence type="ECO:0000256" key="1">
    <source>
        <dbReference type="ARBA" id="ARBA00004162"/>
    </source>
</evidence>
<evidence type="ECO:0000259" key="7">
    <source>
        <dbReference type="Pfam" id="PF04024"/>
    </source>
</evidence>
<evidence type="ECO:0000256" key="2">
    <source>
        <dbReference type="ARBA" id="ARBA00022475"/>
    </source>
</evidence>
<reference evidence="8 9" key="1">
    <citation type="submission" date="2012-02" db="EMBL/GenBank/DDBJ databases">
        <title>Whole genome shotgun sequence of Gordonia terrae NBRC 100016.</title>
        <authorList>
            <person name="Takarada H."/>
            <person name="Hosoyama A."/>
            <person name="Tsuchikane K."/>
            <person name="Katsumata H."/>
            <person name="Yamazaki S."/>
            <person name="Fujita N."/>
        </authorList>
    </citation>
    <scope>NUCLEOTIDE SEQUENCE [LARGE SCALE GENOMIC DNA]</scope>
    <source>
        <strain evidence="8 9">NBRC 100016</strain>
    </source>
</reference>
<dbReference type="InterPro" id="IPR052027">
    <property type="entry name" value="PspC"/>
</dbReference>
<dbReference type="InterPro" id="IPR007168">
    <property type="entry name" value="Phageshock_PspC_N"/>
</dbReference>
<dbReference type="PANTHER" id="PTHR33885:SF3">
    <property type="entry name" value="PHAGE SHOCK PROTEIN C"/>
    <property type="match status" value="1"/>
</dbReference>
<sequence>MPTQEADMTTPQPAYSGPRLMRSRTNSWLGGVCGGIAERWGWDPTLIRVLFILSMLLPGPQVLIYLALWIIIPREPAATITPAA</sequence>
<name>A0ABQ0H9J2_9ACTN</name>
<keyword evidence="4 6" id="KW-1133">Transmembrane helix</keyword>
<evidence type="ECO:0000256" key="4">
    <source>
        <dbReference type="ARBA" id="ARBA00022989"/>
    </source>
</evidence>
<dbReference type="EMBL" id="BAFD01000018">
    <property type="protein sequence ID" value="GAB42560.1"/>
    <property type="molecule type" value="Genomic_DNA"/>
</dbReference>
<gene>
    <name evidence="8" type="ORF">GOTRE_018_00870</name>
</gene>
<evidence type="ECO:0000313" key="8">
    <source>
        <dbReference type="EMBL" id="GAB42560.1"/>
    </source>
</evidence>
<feature type="domain" description="Phage shock protein PspC N-terminal" evidence="7">
    <location>
        <begin position="19"/>
        <end position="75"/>
    </location>
</feature>
<keyword evidence="5 6" id="KW-0472">Membrane</keyword>
<proteinExistence type="predicted"/>
<dbReference type="Pfam" id="PF04024">
    <property type="entry name" value="PspC"/>
    <property type="match status" value="1"/>
</dbReference>